<dbReference type="InterPro" id="IPR036390">
    <property type="entry name" value="WH_DNA-bd_sf"/>
</dbReference>
<dbReference type="Pfam" id="PF03466">
    <property type="entry name" value="LysR_substrate"/>
    <property type="match status" value="1"/>
</dbReference>
<dbReference type="SUPFAM" id="SSF53850">
    <property type="entry name" value="Periplasmic binding protein-like II"/>
    <property type="match status" value="1"/>
</dbReference>
<dbReference type="Proteomes" id="UP000245252">
    <property type="component" value="Unassembled WGS sequence"/>
</dbReference>
<evidence type="ECO:0000256" key="4">
    <source>
        <dbReference type="ARBA" id="ARBA00023163"/>
    </source>
</evidence>
<dbReference type="InterPro" id="IPR000847">
    <property type="entry name" value="LysR_HTH_N"/>
</dbReference>
<dbReference type="RefSeq" id="WP_109460235.1">
    <property type="nucleotide sequence ID" value="NZ_QFBC01000011.1"/>
</dbReference>
<dbReference type="InterPro" id="IPR036388">
    <property type="entry name" value="WH-like_DNA-bd_sf"/>
</dbReference>
<dbReference type="InterPro" id="IPR050176">
    <property type="entry name" value="LTTR"/>
</dbReference>
<dbReference type="GO" id="GO:0003700">
    <property type="term" value="F:DNA-binding transcription factor activity"/>
    <property type="evidence" value="ECO:0007669"/>
    <property type="project" value="InterPro"/>
</dbReference>
<dbReference type="InterPro" id="IPR005119">
    <property type="entry name" value="LysR_subst-bd"/>
</dbReference>
<evidence type="ECO:0000259" key="5">
    <source>
        <dbReference type="PROSITE" id="PS50931"/>
    </source>
</evidence>
<dbReference type="Gene3D" id="3.40.190.290">
    <property type="match status" value="1"/>
</dbReference>
<comment type="caution">
    <text evidence="6">The sequence shown here is derived from an EMBL/GenBank/DDBJ whole genome shotgun (WGS) entry which is preliminary data.</text>
</comment>
<keyword evidence="2" id="KW-0805">Transcription regulation</keyword>
<dbReference type="Gene3D" id="1.10.10.10">
    <property type="entry name" value="Winged helix-like DNA-binding domain superfamily/Winged helix DNA-binding domain"/>
    <property type="match status" value="1"/>
</dbReference>
<comment type="similarity">
    <text evidence="1">Belongs to the LysR transcriptional regulatory family.</text>
</comment>
<dbReference type="PANTHER" id="PTHR30579">
    <property type="entry name" value="TRANSCRIPTIONAL REGULATOR"/>
    <property type="match status" value="1"/>
</dbReference>
<evidence type="ECO:0000313" key="6">
    <source>
        <dbReference type="EMBL" id="PWE54210.1"/>
    </source>
</evidence>
<dbReference type="EMBL" id="QFBC01000011">
    <property type="protein sequence ID" value="PWE54210.1"/>
    <property type="molecule type" value="Genomic_DNA"/>
</dbReference>
<feature type="domain" description="HTH lysR-type" evidence="5">
    <location>
        <begin position="5"/>
        <end position="62"/>
    </location>
</feature>
<dbReference type="PROSITE" id="PS50931">
    <property type="entry name" value="HTH_LYSR"/>
    <property type="match status" value="1"/>
</dbReference>
<evidence type="ECO:0000256" key="2">
    <source>
        <dbReference type="ARBA" id="ARBA00023015"/>
    </source>
</evidence>
<evidence type="ECO:0000256" key="3">
    <source>
        <dbReference type="ARBA" id="ARBA00023125"/>
    </source>
</evidence>
<keyword evidence="3" id="KW-0238">DNA-binding</keyword>
<evidence type="ECO:0000256" key="1">
    <source>
        <dbReference type="ARBA" id="ARBA00009437"/>
    </source>
</evidence>
<evidence type="ECO:0000313" key="7">
    <source>
        <dbReference type="Proteomes" id="UP000245252"/>
    </source>
</evidence>
<dbReference type="SUPFAM" id="SSF46785">
    <property type="entry name" value="Winged helix' DNA-binding domain"/>
    <property type="match status" value="1"/>
</dbReference>
<keyword evidence="7" id="KW-1185">Reference proteome</keyword>
<accession>A0A2U2DLQ9</accession>
<dbReference type="OrthoDB" id="9787460at2"/>
<dbReference type="PANTHER" id="PTHR30579:SF3">
    <property type="entry name" value="TRANSCRIPTIONAL REGULATORY PROTEIN"/>
    <property type="match status" value="1"/>
</dbReference>
<organism evidence="6 7">
    <name type="scientific">Metarhizobium album</name>
    <dbReference type="NCBI Taxonomy" id="2182425"/>
    <lineage>
        <taxon>Bacteria</taxon>
        <taxon>Pseudomonadati</taxon>
        <taxon>Pseudomonadota</taxon>
        <taxon>Alphaproteobacteria</taxon>
        <taxon>Hyphomicrobiales</taxon>
        <taxon>Rhizobiaceae</taxon>
        <taxon>Metarhizobium</taxon>
    </lineage>
</organism>
<protein>
    <submittedName>
        <fullName evidence="6">LysR family transcriptional regulator</fullName>
    </submittedName>
</protein>
<dbReference type="AlphaFoldDB" id="A0A2U2DLQ9"/>
<dbReference type="Pfam" id="PF00126">
    <property type="entry name" value="HTH_1"/>
    <property type="match status" value="1"/>
</dbReference>
<dbReference type="GO" id="GO:0003677">
    <property type="term" value="F:DNA binding"/>
    <property type="evidence" value="ECO:0007669"/>
    <property type="project" value="UniProtKB-KW"/>
</dbReference>
<sequence length="301" mass="32939">MAKPFDWDLVRSFLAVARSGKLTAAARKMRIDHSTLSRRISALEESLNARLFDRALTGYTLTVEGERLLARAEAMESSVIAIQNDIAGENSQVSGTVRIGAPDGFGSIFLAPRIGELAAAHPDLDIELVATPRSFSLSKREADIAIGLSEPPHGRLHARKLTDYELGLYGASHDDALHHDLSCTEDLAGRRFVSYIDDLIFTPELDYLPQIGKAIAPRLRSSNLLAQVEATAAGAGLCILPHFIAAGDRRLVRLLPREIRLVRSFWMNIHADMRELARVKVTAAFIAGVVRRSAALFLPPT</sequence>
<reference evidence="6 7" key="1">
    <citation type="submission" date="2018-05" db="EMBL/GenBank/DDBJ databases">
        <title>The draft genome of strain NS-104.</title>
        <authorList>
            <person name="Hang P."/>
            <person name="Jiang J."/>
        </authorList>
    </citation>
    <scope>NUCLEOTIDE SEQUENCE [LARGE SCALE GENOMIC DNA]</scope>
    <source>
        <strain evidence="6 7">NS-104</strain>
    </source>
</reference>
<keyword evidence="4" id="KW-0804">Transcription</keyword>
<gene>
    <name evidence="6" type="ORF">DEM27_21110</name>
</gene>
<proteinExistence type="inferred from homology"/>
<name>A0A2U2DLQ9_9HYPH</name>